<evidence type="ECO:0000313" key="2">
    <source>
        <dbReference type="EMBL" id="KAJ1141957.1"/>
    </source>
</evidence>
<organism evidence="2 3">
    <name type="scientific">Pleurodeles waltl</name>
    <name type="common">Iberian ribbed newt</name>
    <dbReference type="NCBI Taxonomy" id="8319"/>
    <lineage>
        <taxon>Eukaryota</taxon>
        <taxon>Metazoa</taxon>
        <taxon>Chordata</taxon>
        <taxon>Craniata</taxon>
        <taxon>Vertebrata</taxon>
        <taxon>Euteleostomi</taxon>
        <taxon>Amphibia</taxon>
        <taxon>Batrachia</taxon>
        <taxon>Caudata</taxon>
        <taxon>Salamandroidea</taxon>
        <taxon>Salamandridae</taxon>
        <taxon>Pleurodelinae</taxon>
        <taxon>Pleurodeles</taxon>
    </lineage>
</organism>
<dbReference type="Proteomes" id="UP001066276">
    <property type="component" value="Chromosome 6"/>
</dbReference>
<proteinExistence type="predicted"/>
<accession>A0AAV7QN30</accession>
<sequence>MWATKNGVSKDFYNPEELRLFLDSFQHQPMDSTTTTRPRDASGDDEDSDISPPELEKESMVRYDTDNCPRGRDLERLAKSHDDRETYPRRADPEIVKRGRTRSNLKRDAEAECFRVT</sequence>
<feature type="compositionally biased region" description="Polar residues" evidence="1">
    <location>
        <begin position="25"/>
        <end position="36"/>
    </location>
</feature>
<dbReference type="EMBL" id="JANPWB010000010">
    <property type="protein sequence ID" value="KAJ1141957.1"/>
    <property type="molecule type" value="Genomic_DNA"/>
</dbReference>
<evidence type="ECO:0000256" key="1">
    <source>
        <dbReference type="SAM" id="MobiDB-lite"/>
    </source>
</evidence>
<feature type="compositionally biased region" description="Basic and acidic residues" evidence="1">
    <location>
        <begin position="105"/>
        <end position="117"/>
    </location>
</feature>
<name>A0AAV7QN30_PLEWA</name>
<reference evidence="2" key="1">
    <citation type="journal article" date="2022" name="bioRxiv">
        <title>Sequencing and chromosome-scale assembly of the giantPleurodeles waltlgenome.</title>
        <authorList>
            <person name="Brown T."/>
            <person name="Elewa A."/>
            <person name="Iarovenko S."/>
            <person name="Subramanian E."/>
            <person name="Araus A.J."/>
            <person name="Petzold A."/>
            <person name="Susuki M."/>
            <person name="Suzuki K.-i.T."/>
            <person name="Hayashi T."/>
            <person name="Toyoda A."/>
            <person name="Oliveira C."/>
            <person name="Osipova E."/>
            <person name="Leigh N.D."/>
            <person name="Simon A."/>
            <person name="Yun M.H."/>
        </authorList>
    </citation>
    <scope>NUCLEOTIDE SEQUENCE</scope>
    <source>
        <strain evidence="2">20211129_DDA</strain>
        <tissue evidence="2">Liver</tissue>
    </source>
</reference>
<keyword evidence="3" id="KW-1185">Reference proteome</keyword>
<comment type="caution">
    <text evidence="2">The sequence shown here is derived from an EMBL/GenBank/DDBJ whole genome shotgun (WGS) entry which is preliminary data.</text>
</comment>
<dbReference type="AlphaFoldDB" id="A0AAV7QN30"/>
<gene>
    <name evidence="2" type="ORF">NDU88_008285</name>
</gene>
<feature type="compositionally biased region" description="Basic and acidic residues" evidence="1">
    <location>
        <begin position="54"/>
        <end position="97"/>
    </location>
</feature>
<evidence type="ECO:0000313" key="3">
    <source>
        <dbReference type="Proteomes" id="UP001066276"/>
    </source>
</evidence>
<protein>
    <submittedName>
        <fullName evidence="2">Uncharacterized protein</fullName>
    </submittedName>
</protein>
<feature type="region of interest" description="Disordered" evidence="1">
    <location>
        <begin position="23"/>
        <end position="117"/>
    </location>
</feature>